<evidence type="ECO:0000313" key="1">
    <source>
        <dbReference type="EMBL" id="KAG8174703.1"/>
    </source>
</evidence>
<gene>
    <name evidence="1" type="ORF">JTE90_025046</name>
</gene>
<name>A0AAV6TSV1_9ARAC</name>
<evidence type="ECO:0000313" key="2">
    <source>
        <dbReference type="Proteomes" id="UP000827092"/>
    </source>
</evidence>
<dbReference type="PANTHER" id="PTHR22930">
    <property type="match status" value="1"/>
</dbReference>
<dbReference type="InterPro" id="IPR045249">
    <property type="entry name" value="HARBI1-like"/>
</dbReference>
<keyword evidence="2" id="KW-1185">Reference proteome</keyword>
<dbReference type="AlphaFoldDB" id="A0AAV6TSV1"/>
<evidence type="ECO:0008006" key="3">
    <source>
        <dbReference type="Google" id="ProtNLM"/>
    </source>
</evidence>
<sequence>MMCQMIDGFQVQHQRVVREPLSTGIRLAITLSKLGSSGELRSFANLFGVACSTVSILVNTTCKKIVHHFGEDMTSFPQDDELRQVAEYFLGLGGLPGVCGALDGTHIPIKAPITNARDYYCRKSFYSIVLQAVVDHKVFQKHQFWLARIGPPCQSSVQLRPVSDV</sequence>
<comment type="caution">
    <text evidence="1">The sequence shown here is derived from an EMBL/GenBank/DDBJ whole genome shotgun (WGS) entry which is preliminary data.</text>
</comment>
<dbReference type="EMBL" id="JAFNEN010001164">
    <property type="protein sequence ID" value="KAG8174703.1"/>
    <property type="molecule type" value="Genomic_DNA"/>
</dbReference>
<protein>
    <recommendedName>
        <fullName evidence="3">DDE Tnp4 domain-containing protein</fullName>
    </recommendedName>
</protein>
<organism evidence="1 2">
    <name type="scientific">Oedothorax gibbosus</name>
    <dbReference type="NCBI Taxonomy" id="931172"/>
    <lineage>
        <taxon>Eukaryota</taxon>
        <taxon>Metazoa</taxon>
        <taxon>Ecdysozoa</taxon>
        <taxon>Arthropoda</taxon>
        <taxon>Chelicerata</taxon>
        <taxon>Arachnida</taxon>
        <taxon>Araneae</taxon>
        <taxon>Araneomorphae</taxon>
        <taxon>Entelegynae</taxon>
        <taxon>Araneoidea</taxon>
        <taxon>Linyphiidae</taxon>
        <taxon>Erigoninae</taxon>
        <taxon>Oedothorax</taxon>
    </lineage>
</organism>
<proteinExistence type="predicted"/>
<dbReference type="Proteomes" id="UP000827092">
    <property type="component" value="Unassembled WGS sequence"/>
</dbReference>
<dbReference type="PANTHER" id="PTHR22930:SF85">
    <property type="entry name" value="GH03217P-RELATED"/>
    <property type="match status" value="1"/>
</dbReference>
<accession>A0AAV6TSV1</accession>
<reference evidence="1 2" key="1">
    <citation type="journal article" date="2022" name="Nat. Ecol. Evol.">
        <title>A masculinizing supergene underlies an exaggerated male reproductive morph in a spider.</title>
        <authorList>
            <person name="Hendrickx F."/>
            <person name="De Corte Z."/>
            <person name="Sonet G."/>
            <person name="Van Belleghem S.M."/>
            <person name="Kostlbacher S."/>
            <person name="Vangestel C."/>
        </authorList>
    </citation>
    <scope>NUCLEOTIDE SEQUENCE [LARGE SCALE GENOMIC DNA]</scope>
    <source>
        <strain evidence="1">W744_W776</strain>
    </source>
</reference>